<evidence type="ECO:0000256" key="2">
    <source>
        <dbReference type="ARBA" id="ARBA00022723"/>
    </source>
</evidence>
<gene>
    <name evidence="4" type="primary">yisK</name>
    <name evidence="4" type="ORF">EAL2_c00970</name>
</gene>
<dbReference type="GO" id="GO:0016853">
    <property type="term" value="F:isomerase activity"/>
    <property type="evidence" value="ECO:0007669"/>
    <property type="project" value="UniProtKB-ARBA"/>
</dbReference>
<proteinExistence type="inferred from homology"/>
<keyword evidence="2" id="KW-0479">Metal-binding</keyword>
<dbReference type="Gene3D" id="3.90.850.10">
    <property type="entry name" value="Fumarylacetoacetase-like, C-terminal domain"/>
    <property type="match status" value="1"/>
</dbReference>
<accession>W8T123</accession>
<dbReference type="PATRIC" id="fig|1286171.3.peg.67"/>
<evidence type="ECO:0000313" key="4">
    <source>
        <dbReference type="EMBL" id="AHM55434.1"/>
    </source>
</evidence>
<dbReference type="OrthoDB" id="9805307at2"/>
<dbReference type="RefSeq" id="WP_025434484.1">
    <property type="nucleotide sequence ID" value="NZ_CP007452.1"/>
</dbReference>
<dbReference type="KEGG" id="eac:EAL2_c00970"/>
<dbReference type="EMBL" id="CP007452">
    <property type="protein sequence ID" value="AHM55434.1"/>
    <property type="molecule type" value="Genomic_DNA"/>
</dbReference>
<dbReference type="InterPro" id="IPR051121">
    <property type="entry name" value="FAH"/>
</dbReference>
<dbReference type="PANTHER" id="PTHR42796:SF4">
    <property type="entry name" value="FUMARYLACETOACETATE HYDROLASE DOMAIN-CONTAINING PROTEIN 2A"/>
    <property type="match status" value="1"/>
</dbReference>
<feature type="domain" description="Fumarylacetoacetase-like C-terminal" evidence="3">
    <location>
        <begin position="87"/>
        <end position="299"/>
    </location>
</feature>
<evidence type="ECO:0000259" key="3">
    <source>
        <dbReference type="Pfam" id="PF01557"/>
    </source>
</evidence>
<dbReference type="SUPFAM" id="SSF56529">
    <property type="entry name" value="FAH"/>
    <property type="match status" value="1"/>
</dbReference>
<dbReference type="GO" id="GO:0046872">
    <property type="term" value="F:metal ion binding"/>
    <property type="evidence" value="ECO:0007669"/>
    <property type="project" value="UniProtKB-KW"/>
</dbReference>
<dbReference type="PANTHER" id="PTHR42796">
    <property type="entry name" value="FUMARYLACETOACETATE HYDROLASE DOMAIN-CONTAINING PROTEIN 2A-RELATED"/>
    <property type="match status" value="1"/>
</dbReference>
<dbReference type="Proteomes" id="UP000019591">
    <property type="component" value="Chromosome"/>
</dbReference>
<protein>
    <submittedName>
        <fullName evidence="4">YisK</fullName>
    </submittedName>
</protein>
<evidence type="ECO:0000256" key="1">
    <source>
        <dbReference type="ARBA" id="ARBA00010211"/>
    </source>
</evidence>
<reference evidence="4 5" key="1">
    <citation type="journal article" date="2014" name="Genome Announc.">
        <title>Complete Genome Sequence of Amino Acid-Utilizing Eubacterium acidaminophilum al-2 (DSM 3953).</title>
        <authorList>
            <person name="Poehlein A."/>
            <person name="Andreesen J.R."/>
            <person name="Daniel R."/>
        </authorList>
    </citation>
    <scope>NUCLEOTIDE SEQUENCE [LARGE SCALE GENOMIC DNA]</scope>
    <source>
        <strain evidence="4 5">DSM 3953</strain>
    </source>
</reference>
<dbReference type="eggNOG" id="COG0179">
    <property type="taxonomic scope" value="Bacteria"/>
</dbReference>
<dbReference type="GO" id="GO:0019752">
    <property type="term" value="P:carboxylic acid metabolic process"/>
    <property type="evidence" value="ECO:0007669"/>
    <property type="project" value="UniProtKB-ARBA"/>
</dbReference>
<dbReference type="STRING" id="1286171.EAL2_c00970"/>
<sequence>MYFVTFIYGGQEDIGAFEKIEAGIVRIGDICSRLGIKAPDDMNELIAMSSDELIEDMRVALRGGRFKTVSKDSVKLCAPVPYPRRNIICLGKNYYEHAKELEGTSIDRGNERPEHPIYFSKIADPAVGDGDDIIYDRSVTDEIDYEVELAVIIGRDGMDIKPEDVEKHIFGYTIANDVSARDLQSSHKQWFRGKSLSTFCPMGPYIAHRSLIKYPVELDLKCSVNGDLRQSSNTRDMIFDIEYIISDISRGMRLRAGDIILTGTPSGVGLGFKPCKYLKPGDIVKCEIEKIGALVNQVVEKK</sequence>
<dbReference type="Pfam" id="PF01557">
    <property type="entry name" value="FAA_hydrolase"/>
    <property type="match status" value="1"/>
</dbReference>
<evidence type="ECO:0000313" key="5">
    <source>
        <dbReference type="Proteomes" id="UP000019591"/>
    </source>
</evidence>
<dbReference type="InterPro" id="IPR011234">
    <property type="entry name" value="Fumarylacetoacetase-like_C"/>
</dbReference>
<keyword evidence="5" id="KW-1185">Reference proteome</keyword>
<dbReference type="HOGENOM" id="CLU_028458_3_1_9"/>
<dbReference type="FunFam" id="3.90.850.10:FF:000002">
    <property type="entry name" value="2-hydroxyhepta-2,4-diene-1,7-dioate isomerase"/>
    <property type="match status" value="1"/>
</dbReference>
<organism evidence="4 5">
    <name type="scientific">Peptoclostridium acidaminophilum DSM 3953</name>
    <dbReference type="NCBI Taxonomy" id="1286171"/>
    <lineage>
        <taxon>Bacteria</taxon>
        <taxon>Bacillati</taxon>
        <taxon>Bacillota</taxon>
        <taxon>Clostridia</taxon>
        <taxon>Peptostreptococcales</taxon>
        <taxon>Peptoclostridiaceae</taxon>
        <taxon>Peptoclostridium</taxon>
    </lineage>
</organism>
<dbReference type="AlphaFoldDB" id="W8T123"/>
<dbReference type="InterPro" id="IPR036663">
    <property type="entry name" value="Fumarylacetoacetase_C_sf"/>
</dbReference>
<comment type="similarity">
    <text evidence="1">Belongs to the FAH family.</text>
</comment>
<name>W8T123_PEPAC</name>